<feature type="signal peptide" evidence="1">
    <location>
        <begin position="1"/>
        <end position="19"/>
    </location>
</feature>
<dbReference type="OrthoDB" id="9780932at2"/>
<dbReference type="Gene3D" id="3.40.50.1820">
    <property type="entry name" value="alpha/beta hydrolase"/>
    <property type="match status" value="1"/>
</dbReference>
<evidence type="ECO:0000259" key="2">
    <source>
        <dbReference type="Pfam" id="PF12695"/>
    </source>
</evidence>
<dbReference type="InterPro" id="IPR029059">
    <property type="entry name" value="AB_hydrolase_5"/>
</dbReference>
<evidence type="ECO:0000313" key="4">
    <source>
        <dbReference type="Proteomes" id="UP000192907"/>
    </source>
</evidence>
<dbReference type="RefSeq" id="WP_132325005.1">
    <property type="nucleotide sequence ID" value="NZ_FWZT01000030.1"/>
</dbReference>
<feature type="domain" description="Alpha/beta hydrolase fold-5" evidence="2">
    <location>
        <begin position="39"/>
        <end position="173"/>
    </location>
</feature>
<keyword evidence="1" id="KW-0732">Signal</keyword>
<sequence>MKTFALLCFLTFLPTFLYASVEDRSDFKVLEVEDPEAAVVIFPGAYIESGKYLALARKIQANASRPTQVYIAKFFGDFANPLQTGARIDRVLRELEDLGLSQAKTKTFLAGHSHGGIAASDTAQSKGLAGLVLMGSYLAETPLIGKDLASYPIPVLTLGGERDGLTGFSFIGREFLKSQKLDPEQRLQKPVILLPKINHMQFADGSELNDDLTALAPLDTAHRQIADVINGFMDQQLTGQLSLEAYTAQTAQALNPILKAWQDDDGTCKRSQEAVAGLSTKDWQRLNLTEKIYRNKTDYAAFVFDKSSIDDQFNLYIPTYLEASLNLVDVSQNTYLSPEVVGCKLRSQAAIITATEMSPERPASSCARLNFETLSRAYKSLTPDQKSQVLASFSADDFYLLGEMSDEGKKTRTVTSSLLKITESIKDRGDQWAIGSFPSLKKGRKGWELNTYSVETSTDAVGNFGGAFYCKVIPQSRFVEWLLLFSQR</sequence>
<dbReference type="Proteomes" id="UP000192907">
    <property type="component" value="Unassembled WGS sequence"/>
</dbReference>
<organism evidence="3 4">
    <name type="scientific">Pseudobacteriovorax antillogorgiicola</name>
    <dbReference type="NCBI Taxonomy" id="1513793"/>
    <lineage>
        <taxon>Bacteria</taxon>
        <taxon>Pseudomonadati</taxon>
        <taxon>Bdellovibrionota</taxon>
        <taxon>Oligoflexia</taxon>
        <taxon>Oligoflexales</taxon>
        <taxon>Pseudobacteriovoracaceae</taxon>
        <taxon>Pseudobacteriovorax</taxon>
    </lineage>
</organism>
<accession>A0A1Y6CMJ3</accession>
<reference evidence="4" key="1">
    <citation type="submission" date="2017-04" db="EMBL/GenBank/DDBJ databases">
        <authorList>
            <person name="Varghese N."/>
            <person name="Submissions S."/>
        </authorList>
    </citation>
    <scope>NUCLEOTIDE SEQUENCE [LARGE SCALE GENOMIC DNA]</scope>
    <source>
        <strain evidence="4">RKEM611</strain>
    </source>
</reference>
<dbReference type="STRING" id="1513793.SAMN06296036_13021"/>
<evidence type="ECO:0000313" key="3">
    <source>
        <dbReference type="EMBL" id="SMF76355.1"/>
    </source>
</evidence>
<dbReference type="EMBL" id="FWZT01000030">
    <property type="protein sequence ID" value="SMF76355.1"/>
    <property type="molecule type" value="Genomic_DNA"/>
</dbReference>
<evidence type="ECO:0000256" key="1">
    <source>
        <dbReference type="SAM" id="SignalP"/>
    </source>
</evidence>
<keyword evidence="3" id="KW-0378">Hydrolase</keyword>
<proteinExistence type="predicted"/>
<dbReference type="SUPFAM" id="SSF53474">
    <property type="entry name" value="alpha/beta-Hydrolases"/>
    <property type="match status" value="1"/>
</dbReference>
<dbReference type="AlphaFoldDB" id="A0A1Y6CMJ3"/>
<feature type="chain" id="PRO_5012238363" evidence="1">
    <location>
        <begin position="20"/>
        <end position="488"/>
    </location>
</feature>
<keyword evidence="4" id="KW-1185">Reference proteome</keyword>
<dbReference type="GO" id="GO:0016787">
    <property type="term" value="F:hydrolase activity"/>
    <property type="evidence" value="ECO:0007669"/>
    <property type="project" value="UniProtKB-KW"/>
</dbReference>
<gene>
    <name evidence="3" type="ORF">SAMN06296036_13021</name>
</gene>
<dbReference type="InterPro" id="IPR029058">
    <property type="entry name" value="AB_hydrolase_fold"/>
</dbReference>
<dbReference type="Pfam" id="PF12695">
    <property type="entry name" value="Abhydrolase_5"/>
    <property type="match status" value="1"/>
</dbReference>
<protein>
    <submittedName>
        <fullName evidence="3">Alpha/beta hydrolase family protein</fullName>
    </submittedName>
</protein>
<name>A0A1Y6CMJ3_9BACT</name>